<dbReference type="Proteomes" id="UP000002280">
    <property type="component" value="Chromosome 8"/>
</dbReference>
<protein>
    <submittedName>
        <fullName evidence="3">Solute carrier family 2 member 13</fullName>
    </submittedName>
</protein>
<dbReference type="AlphaFoldDB" id="A0A5F8GCH7"/>
<keyword evidence="2" id="KW-1133">Transmembrane helix</keyword>
<dbReference type="Bgee" id="ENSMODG00000018552">
    <property type="expression patterns" value="Expressed in cerebellum and 18 other cell types or tissues"/>
</dbReference>
<feature type="transmembrane region" description="Helical" evidence="2">
    <location>
        <begin position="51"/>
        <end position="76"/>
    </location>
</feature>
<evidence type="ECO:0000256" key="1">
    <source>
        <dbReference type="SAM" id="MobiDB-lite"/>
    </source>
</evidence>
<feature type="compositionally biased region" description="Basic and acidic residues" evidence="1">
    <location>
        <begin position="240"/>
        <end position="254"/>
    </location>
</feature>
<dbReference type="GeneTree" id="ENSGT00940000155870"/>
<evidence type="ECO:0000256" key="2">
    <source>
        <dbReference type="SAM" id="Phobius"/>
    </source>
</evidence>
<reference evidence="3" key="3">
    <citation type="submission" date="2025-09" db="UniProtKB">
        <authorList>
            <consortium name="Ensembl"/>
        </authorList>
    </citation>
    <scope>IDENTIFICATION</scope>
</reference>
<evidence type="ECO:0000313" key="3">
    <source>
        <dbReference type="Ensembl" id="ENSMODP00000045248.1"/>
    </source>
</evidence>
<feature type="region of interest" description="Disordered" evidence="1">
    <location>
        <begin position="222"/>
        <end position="274"/>
    </location>
</feature>
<evidence type="ECO:0000313" key="4">
    <source>
        <dbReference type="Proteomes" id="UP000002280"/>
    </source>
</evidence>
<keyword evidence="2" id="KW-0472">Membrane</keyword>
<sequence>MSFSEDELSSLCQEALHIVAELCFAGQVEWEKCSGIFPPDKANRGGDNTDISISLLAVIVTFCGLALVVVSFFVFWKLCWPSWRSKLLTSNIGTLPQSISSAPVLEINEKEEKNENMKVSPKIESAMKISHTSPDIPTEVQNALKEHLIKHEPVQRQTTEPTSSSRILRLALRLEMPISGSIFNHFTVKEIQSRSRRSSFKVLSQTQLLFWMQHVSSLPYLRERERERKKKKGRRKKGQRERQRQTETERQGRGEEEEERWKMKKAPSGFGMLP</sequence>
<dbReference type="Ensembl" id="ENSMODT00000060152.1">
    <property type="protein sequence ID" value="ENSMODP00000045248.1"/>
    <property type="gene ID" value="ENSMODG00000018552.4"/>
</dbReference>
<keyword evidence="2" id="KW-0812">Transmembrane</keyword>
<organism evidence="3 4">
    <name type="scientific">Monodelphis domestica</name>
    <name type="common">Gray short-tailed opossum</name>
    <dbReference type="NCBI Taxonomy" id="13616"/>
    <lineage>
        <taxon>Eukaryota</taxon>
        <taxon>Metazoa</taxon>
        <taxon>Chordata</taxon>
        <taxon>Craniata</taxon>
        <taxon>Vertebrata</taxon>
        <taxon>Euteleostomi</taxon>
        <taxon>Mammalia</taxon>
        <taxon>Metatheria</taxon>
        <taxon>Didelphimorphia</taxon>
        <taxon>Didelphidae</taxon>
        <taxon>Monodelphis</taxon>
    </lineage>
</organism>
<reference evidence="3 4" key="1">
    <citation type="journal article" date="2007" name="Nature">
        <title>Genome of the marsupial Monodelphis domestica reveals innovation in non-coding sequences.</title>
        <authorList>
            <person name="Mikkelsen T.S."/>
            <person name="Wakefield M.J."/>
            <person name="Aken B."/>
            <person name="Amemiya C.T."/>
            <person name="Chang J.L."/>
            <person name="Duke S."/>
            <person name="Garber M."/>
            <person name="Gentles A.J."/>
            <person name="Goodstadt L."/>
            <person name="Heger A."/>
            <person name="Jurka J."/>
            <person name="Kamal M."/>
            <person name="Mauceli E."/>
            <person name="Searle S.M."/>
            <person name="Sharpe T."/>
            <person name="Baker M.L."/>
            <person name="Batzer M.A."/>
            <person name="Benos P.V."/>
            <person name="Belov K."/>
            <person name="Clamp M."/>
            <person name="Cook A."/>
            <person name="Cuff J."/>
            <person name="Das R."/>
            <person name="Davidow L."/>
            <person name="Deakin J.E."/>
            <person name="Fazzari M.J."/>
            <person name="Glass J.L."/>
            <person name="Grabherr M."/>
            <person name="Greally J.M."/>
            <person name="Gu W."/>
            <person name="Hore T.A."/>
            <person name="Huttley G.A."/>
            <person name="Kleber M."/>
            <person name="Jirtle R.L."/>
            <person name="Koina E."/>
            <person name="Lee J.T."/>
            <person name="Mahony S."/>
            <person name="Marra M.A."/>
            <person name="Miller R.D."/>
            <person name="Nicholls R.D."/>
            <person name="Oda M."/>
            <person name="Papenfuss A.T."/>
            <person name="Parra Z.E."/>
            <person name="Pollock D.D."/>
            <person name="Ray D.A."/>
            <person name="Schein J.E."/>
            <person name="Speed T.P."/>
            <person name="Thompson K."/>
            <person name="VandeBerg J.L."/>
            <person name="Wade C.M."/>
            <person name="Walker J.A."/>
            <person name="Waters P.D."/>
            <person name="Webber C."/>
            <person name="Weidman J.R."/>
            <person name="Xie X."/>
            <person name="Zody M.C."/>
            <person name="Baldwin J."/>
            <person name="Abdouelleil A."/>
            <person name="Abdulkadir J."/>
            <person name="Abebe A."/>
            <person name="Abera B."/>
            <person name="Abreu J."/>
            <person name="Acer S.C."/>
            <person name="Aftuck L."/>
            <person name="Alexander A."/>
            <person name="An P."/>
            <person name="Anderson E."/>
            <person name="Anderson S."/>
            <person name="Arachi H."/>
            <person name="Azer M."/>
            <person name="Bachantsang P."/>
            <person name="Barry A."/>
            <person name="Bayul T."/>
            <person name="Berlin A."/>
            <person name="Bessette D."/>
            <person name="Bloom T."/>
            <person name="Bloom T."/>
            <person name="Boguslavskiy L."/>
            <person name="Bonnet C."/>
            <person name="Boukhgalter B."/>
            <person name="Bourzgui I."/>
            <person name="Brown A."/>
            <person name="Cahill P."/>
            <person name="Channer S."/>
            <person name="Cheshatsang Y."/>
            <person name="Chuda L."/>
            <person name="Citroen M."/>
            <person name="Collymore A."/>
            <person name="Cooke P."/>
            <person name="Costello M."/>
            <person name="D'Aco K."/>
            <person name="Daza R."/>
            <person name="De Haan G."/>
            <person name="DeGray S."/>
            <person name="DeMaso C."/>
            <person name="Dhargay N."/>
            <person name="Dooley K."/>
            <person name="Dooley E."/>
            <person name="Doricent M."/>
            <person name="Dorje P."/>
            <person name="Dorjee K."/>
            <person name="Dupes A."/>
            <person name="Elong R."/>
            <person name="Falk J."/>
            <person name="Farina A."/>
            <person name="Faro S."/>
            <person name="Ferguson D."/>
            <person name="Fisher S."/>
            <person name="Foley C.D."/>
            <person name="Franke A."/>
            <person name="Friedrich D."/>
            <person name="Gadbois L."/>
            <person name="Gearin G."/>
            <person name="Gearin C.R."/>
            <person name="Giannoukos G."/>
            <person name="Goode T."/>
            <person name="Graham J."/>
            <person name="Grandbois E."/>
            <person name="Grewal S."/>
            <person name="Gyaltsen K."/>
            <person name="Hafez N."/>
            <person name="Hagos B."/>
            <person name="Hall J."/>
            <person name="Henson C."/>
            <person name="Hollinger A."/>
            <person name="Honan T."/>
            <person name="Huard M.D."/>
            <person name="Hughes L."/>
            <person name="Hurhula B."/>
            <person name="Husby M.E."/>
            <person name="Kamat A."/>
            <person name="Kanga B."/>
            <person name="Kashin S."/>
            <person name="Khazanovich D."/>
            <person name="Kisner P."/>
            <person name="Lance K."/>
            <person name="Lara M."/>
            <person name="Lee W."/>
            <person name="Lennon N."/>
            <person name="Letendre F."/>
            <person name="LeVine R."/>
            <person name="Lipovsky A."/>
            <person name="Liu X."/>
            <person name="Liu J."/>
            <person name="Liu S."/>
            <person name="Lokyitsang T."/>
            <person name="Lokyitsang Y."/>
            <person name="Lubonja R."/>
            <person name="Lui A."/>
            <person name="MacDonald P."/>
            <person name="Magnisalis V."/>
            <person name="Maru K."/>
            <person name="Matthews C."/>
            <person name="McCusker W."/>
            <person name="McDonough S."/>
            <person name="Mehta T."/>
            <person name="Meldrim J."/>
            <person name="Meneus L."/>
            <person name="Mihai O."/>
            <person name="Mihalev A."/>
            <person name="Mihova T."/>
            <person name="Mittelman R."/>
            <person name="Mlenga V."/>
            <person name="Montmayeur A."/>
            <person name="Mulrain L."/>
            <person name="Navidi A."/>
            <person name="Naylor J."/>
            <person name="Negash T."/>
            <person name="Nguyen T."/>
            <person name="Nguyen N."/>
            <person name="Nicol R."/>
            <person name="Norbu C."/>
            <person name="Norbu N."/>
            <person name="Novod N."/>
            <person name="O'Neill B."/>
            <person name="Osman S."/>
            <person name="Markiewicz E."/>
            <person name="Oyono O.L."/>
            <person name="Patti C."/>
            <person name="Phunkhang P."/>
            <person name="Pierre F."/>
            <person name="Priest M."/>
            <person name="Raghuraman S."/>
            <person name="Rege F."/>
            <person name="Reyes R."/>
            <person name="Rise C."/>
            <person name="Rogov P."/>
            <person name="Ross K."/>
            <person name="Ryan E."/>
            <person name="Settipalli S."/>
            <person name="Shea T."/>
            <person name="Sherpa N."/>
            <person name="Shi L."/>
            <person name="Shih D."/>
            <person name="Sparrow T."/>
            <person name="Spaulding J."/>
            <person name="Stalker J."/>
            <person name="Stange-Thomann N."/>
            <person name="Stavropoulos S."/>
            <person name="Stone C."/>
            <person name="Strader C."/>
            <person name="Tesfaye S."/>
            <person name="Thomson T."/>
            <person name="Thoulutsang Y."/>
            <person name="Thoulutsang D."/>
            <person name="Topham K."/>
            <person name="Topping I."/>
            <person name="Tsamla T."/>
            <person name="Vassiliev H."/>
            <person name="Vo A."/>
            <person name="Wangchuk T."/>
            <person name="Wangdi T."/>
            <person name="Weiand M."/>
            <person name="Wilkinson J."/>
            <person name="Wilson A."/>
            <person name="Yadav S."/>
            <person name="Young G."/>
            <person name="Yu Q."/>
            <person name="Zembek L."/>
            <person name="Zhong D."/>
            <person name="Zimmer A."/>
            <person name="Zwirko Z."/>
            <person name="Jaffe D.B."/>
            <person name="Alvarez P."/>
            <person name="Brockman W."/>
            <person name="Butler J."/>
            <person name="Chin C."/>
            <person name="Gnerre S."/>
            <person name="MacCallum I."/>
            <person name="Graves J.A."/>
            <person name="Ponting C.P."/>
            <person name="Breen M."/>
            <person name="Samollow P.B."/>
            <person name="Lander E.S."/>
            <person name="Lindblad-Toh K."/>
        </authorList>
    </citation>
    <scope>NUCLEOTIDE SEQUENCE [LARGE SCALE GENOMIC DNA]</scope>
</reference>
<accession>A0A5F8GCH7</accession>
<gene>
    <name evidence="3" type="primary">SLC2A13</name>
</gene>
<proteinExistence type="predicted"/>
<name>A0A5F8GCH7_MONDO</name>
<reference evidence="3" key="2">
    <citation type="submission" date="2025-08" db="UniProtKB">
        <authorList>
            <consortium name="Ensembl"/>
        </authorList>
    </citation>
    <scope>IDENTIFICATION</scope>
</reference>
<feature type="compositionally biased region" description="Basic residues" evidence="1">
    <location>
        <begin position="227"/>
        <end position="239"/>
    </location>
</feature>
<keyword evidence="4" id="KW-1185">Reference proteome</keyword>